<dbReference type="CDD" id="cd01949">
    <property type="entry name" value="GGDEF"/>
    <property type="match status" value="1"/>
</dbReference>
<gene>
    <name evidence="2" type="ORF">ACFFVI_04560</name>
</gene>
<dbReference type="PANTHER" id="PTHR45138">
    <property type="entry name" value="REGULATORY COMPONENTS OF SENSORY TRANSDUCTION SYSTEM"/>
    <property type="match status" value="1"/>
</dbReference>
<name>A0ABV5LQ71_9ACTN</name>
<keyword evidence="3" id="KW-1185">Reference proteome</keyword>
<organism evidence="2 3">
    <name type="scientific">Kineococcus gynurae</name>
    <dbReference type="NCBI Taxonomy" id="452979"/>
    <lineage>
        <taxon>Bacteria</taxon>
        <taxon>Bacillati</taxon>
        <taxon>Actinomycetota</taxon>
        <taxon>Actinomycetes</taxon>
        <taxon>Kineosporiales</taxon>
        <taxon>Kineosporiaceae</taxon>
        <taxon>Kineococcus</taxon>
    </lineage>
</organism>
<feature type="domain" description="GGDEF" evidence="1">
    <location>
        <begin position="423"/>
        <end position="553"/>
    </location>
</feature>
<dbReference type="EMBL" id="JBHMDM010000003">
    <property type="protein sequence ID" value="MFB9376235.1"/>
    <property type="molecule type" value="Genomic_DNA"/>
</dbReference>
<dbReference type="Pfam" id="PF00990">
    <property type="entry name" value="GGDEF"/>
    <property type="match status" value="1"/>
</dbReference>
<dbReference type="Proteomes" id="UP001589748">
    <property type="component" value="Unassembled WGS sequence"/>
</dbReference>
<dbReference type="SUPFAM" id="SSF55073">
    <property type="entry name" value="Nucleotide cyclase"/>
    <property type="match status" value="1"/>
</dbReference>
<evidence type="ECO:0000259" key="1">
    <source>
        <dbReference type="PROSITE" id="PS50887"/>
    </source>
</evidence>
<dbReference type="PANTHER" id="PTHR45138:SF9">
    <property type="entry name" value="DIGUANYLATE CYCLASE DGCM-RELATED"/>
    <property type="match status" value="1"/>
</dbReference>
<sequence length="553" mass="60296">MSARVGTGRAEGGEIVRTDGIRADGGRTVGKVLEPATSFGPYDALAEWTHRLYLDGFGELAVRRAREGLAFCEAVGDEQTARYLSFVCGVALHQLGRSAEAAEEAGHLLARLRPDQDVLWRAKALALLAEARIELGLTALAMDHLAEGRMLVAGDAGRGYSHVSATMSVALALRALVLYEPADELMVQMLGDRSLRPDVMLNVVQEAAVLQVSWGAMLEVVGRPEEAREHYAATRERAARMRALALEVDYPEMRARAEAIEGFVLQRTGDSALAVARLRPAMAAFRLREELAETQIARLGLAMASADTGDFATAEDLGEQVASTSNAVRLDVWVLTAFAVQARNAVVRAGAHPAVAPMERLARASLQQLWEDRESRFESLQDRIRIREMTEQAERRGRTALEDPLTGLGNRRRLQQLLERPDQRFVAVYLDVDRFAQVNEEHGPEAGDDVLRRLADLLRRHCRSEDVVIRYGGDEFAVLLPVVDGIVPDGHGLAARLHRGVGEEDWTVRDRGLRVSVSLGVGGPASAAEALSRADNACTAAKRGGRDRVFVAA</sequence>
<dbReference type="NCBIfam" id="TIGR00254">
    <property type="entry name" value="GGDEF"/>
    <property type="match status" value="1"/>
</dbReference>
<dbReference type="InterPro" id="IPR050469">
    <property type="entry name" value="Diguanylate_Cyclase"/>
</dbReference>
<protein>
    <submittedName>
        <fullName evidence="2">GGDEF domain-containing protein</fullName>
    </submittedName>
</protein>
<comment type="caution">
    <text evidence="2">The sequence shown here is derived from an EMBL/GenBank/DDBJ whole genome shotgun (WGS) entry which is preliminary data.</text>
</comment>
<reference evidence="2 3" key="1">
    <citation type="submission" date="2024-09" db="EMBL/GenBank/DDBJ databases">
        <authorList>
            <person name="Sun Q."/>
            <person name="Mori K."/>
        </authorList>
    </citation>
    <scope>NUCLEOTIDE SEQUENCE [LARGE SCALE GENOMIC DNA]</scope>
    <source>
        <strain evidence="2 3">TISTR 1856</strain>
    </source>
</reference>
<accession>A0ABV5LQ71</accession>
<dbReference type="SMART" id="SM00267">
    <property type="entry name" value="GGDEF"/>
    <property type="match status" value="1"/>
</dbReference>
<dbReference type="InterPro" id="IPR000160">
    <property type="entry name" value="GGDEF_dom"/>
</dbReference>
<dbReference type="Gene3D" id="3.30.70.270">
    <property type="match status" value="1"/>
</dbReference>
<evidence type="ECO:0000313" key="3">
    <source>
        <dbReference type="Proteomes" id="UP001589748"/>
    </source>
</evidence>
<dbReference type="RefSeq" id="WP_380138642.1">
    <property type="nucleotide sequence ID" value="NZ_JBHLUI010000009.1"/>
</dbReference>
<evidence type="ECO:0000313" key="2">
    <source>
        <dbReference type="EMBL" id="MFB9376235.1"/>
    </source>
</evidence>
<dbReference type="PROSITE" id="PS50887">
    <property type="entry name" value="GGDEF"/>
    <property type="match status" value="1"/>
</dbReference>
<proteinExistence type="predicted"/>
<dbReference type="InterPro" id="IPR043128">
    <property type="entry name" value="Rev_trsase/Diguanyl_cyclase"/>
</dbReference>
<dbReference type="InterPro" id="IPR029787">
    <property type="entry name" value="Nucleotide_cyclase"/>
</dbReference>